<organism evidence="1 2">
    <name type="scientific">Haemaphysalis longicornis</name>
    <name type="common">Bush tick</name>
    <dbReference type="NCBI Taxonomy" id="44386"/>
    <lineage>
        <taxon>Eukaryota</taxon>
        <taxon>Metazoa</taxon>
        <taxon>Ecdysozoa</taxon>
        <taxon>Arthropoda</taxon>
        <taxon>Chelicerata</taxon>
        <taxon>Arachnida</taxon>
        <taxon>Acari</taxon>
        <taxon>Parasitiformes</taxon>
        <taxon>Ixodida</taxon>
        <taxon>Ixodoidea</taxon>
        <taxon>Ixodidae</taxon>
        <taxon>Haemaphysalinae</taxon>
        <taxon>Haemaphysalis</taxon>
    </lineage>
</organism>
<evidence type="ECO:0000313" key="1">
    <source>
        <dbReference type="EMBL" id="KAH9382489.1"/>
    </source>
</evidence>
<dbReference type="OrthoDB" id="6508749at2759"/>
<protein>
    <recommendedName>
        <fullName evidence="3">HAT C-terminal dimerisation domain-containing protein</fullName>
    </recommendedName>
</protein>
<comment type="caution">
    <text evidence="1">The sequence shown here is derived from an EMBL/GenBank/DDBJ whole genome shotgun (WGS) entry which is preliminary data.</text>
</comment>
<dbReference type="Proteomes" id="UP000821853">
    <property type="component" value="Chromosome 9"/>
</dbReference>
<sequence length="76" mass="8694">MADMEPKNLRVIKAEWEIWKKNWQATPPGELPRYATEAIKQRNTSLFPNISTLLRILATLRVTTAAAEKLFDVEAP</sequence>
<dbReference type="VEuPathDB" id="VectorBase:HLOH_040463"/>
<accession>A0A9J6H613</accession>
<proteinExistence type="predicted"/>
<dbReference type="AlphaFoldDB" id="A0A9J6H613"/>
<evidence type="ECO:0000313" key="2">
    <source>
        <dbReference type="Proteomes" id="UP000821853"/>
    </source>
</evidence>
<name>A0A9J6H613_HAELO</name>
<reference evidence="1 2" key="1">
    <citation type="journal article" date="2020" name="Cell">
        <title>Large-Scale Comparative Analyses of Tick Genomes Elucidate Their Genetic Diversity and Vector Capacities.</title>
        <authorList>
            <consortium name="Tick Genome and Microbiome Consortium (TIGMIC)"/>
            <person name="Jia N."/>
            <person name="Wang J."/>
            <person name="Shi W."/>
            <person name="Du L."/>
            <person name="Sun Y."/>
            <person name="Zhan W."/>
            <person name="Jiang J.F."/>
            <person name="Wang Q."/>
            <person name="Zhang B."/>
            <person name="Ji P."/>
            <person name="Bell-Sakyi L."/>
            <person name="Cui X.M."/>
            <person name="Yuan T.T."/>
            <person name="Jiang B.G."/>
            <person name="Yang W.F."/>
            <person name="Lam T.T."/>
            <person name="Chang Q.C."/>
            <person name="Ding S.J."/>
            <person name="Wang X.J."/>
            <person name="Zhu J.G."/>
            <person name="Ruan X.D."/>
            <person name="Zhao L."/>
            <person name="Wei J.T."/>
            <person name="Ye R.Z."/>
            <person name="Que T.C."/>
            <person name="Du C.H."/>
            <person name="Zhou Y.H."/>
            <person name="Cheng J.X."/>
            <person name="Dai P.F."/>
            <person name="Guo W.B."/>
            <person name="Han X.H."/>
            <person name="Huang E.J."/>
            <person name="Li L.F."/>
            <person name="Wei W."/>
            <person name="Gao Y.C."/>
            <person name="Liu J.Z."/>
            <person name="Shao H.Z."/>
            <person name="Wang X."/>
            <person name="Wang C.C."/>
            <person name="Yang T.C."/>
            <person name="Huo Q.B."/>
            <person name="Li W."/>
            <person name="Chen H.Y."/>
            <person name="Chen S.E."/>
            <person name="Zhou L.G."/>
            <person name="Ni X.B."/>
            <person name="Tian J.H."/>
            <person name="Sheng Y."/>
            <person name="Liu T."/>
            <person name="Pan Y.S."/>
            <person name="Xia L.Y."/>
            <person name="Li J."/>
            <person name="Zhao F."/>
            <person name="Cao W.C."/>
        </authorList>
    </citation>
    <scope>NUCLEOTIDE SEQUENCE [LARGE SCALE GENOMIC DNA]</scope>
    <source>
        <strain evidence="1">HaeL-2018</strain>
    </source>
</reference>
<dbReference type="EMBL" id="JABSTR010000011">
    <property type="protein sequence ID" value="KAH9382489.1"/>
    <property type="molecule type" value="Genomic_DNA"/>
</dbReference>
<gene>
    <name evidence="1" type="ORF">HPB48_010925</name>
</gene>
<evidence type="ECO:0008006" key="3">
    <source>
        <dbReference type="Google" id="ProtNLM"/>
    </source>
</evidence>
<keyword evidence="2" id="KW-1185">Reference proteome</keyword>